<dbReference type="RefSeq" id="WP_143893823.1">
    <property type="nucleotide sequence ID" value="NZ_CP041666.1"/>
</dbReference>
<evidence type="ECO:0000313" key="3">
    <source>
        <dbReference type="Proteomes" id="UP000315215"/>
    </source>
</evidence>
<dbReference type="PANTHER" id="PTHR43265:SF1">
    <property type="entry name" value="ESTERASE ESTD"/>
    <property type="match status" value="1"/>
</dbReference>
<evidence type="ECO:0000313" key="2">
    <source>
        <dbReference type="EMBL" id="QDP40343.1"/>
    </source>
</evidence>
<dbReference type="InterPro" id="IPR029058">
    <property type="entry name" value="AB_hydrolase_fold"/>
</dbReference>
<dbReference type="OrthoDB" id="9809549at2"/>
<evidence type="ECO:0000259" key="1">
    <source>
        <dbReference type="Pfam" id="PF12146"/>
    </source>
</evidence>
<organism evidence="2 3">
    <name type="scientific">Radiobacillus deserti</name>
    <dbReference type="NCBI Taxonomy" id="2594883"/>
    <lineage>
        <taxon>Bacteria</taxon>
        <taxon>Bacillati</taxon>
        <taxon>Bacillota</taxon>
        <taxon>Bacilli</taxon>
        <taxon>Bacillales</taxon>
        <taxon>Bacillaceae</taxon>
        <taxon>Radiobacillus</taxon>
    </lineage>
</organism>
<dbReference type="EMBL" id="CP041666">
    <property type="protein sequence ID" value="QDP40343.1"/>
    <property type="molecule type" value="Genomic_DNA"/>
</dbReference>
<dbReference type="Proteomes" id="UP000315215">
    <property type="component" value="Chromosome"/>
</dbReference>
<dbReference type="SUPFAM" id="SSF53474">
    <property type="entry name" value="alpha/beta-Hydrolases"/>
    <property type="match status" value="1"/>
</dbReference>
<dbReference type="AlphaFoldDB" id="A0A516KG17"/>
<proteinExistence type="predicted"/>
<keyword evidence="3" id="KW-1185">Reference proteome</keyword>
<sequence length="322" mass="36740">MIEQIVQVYSQTKLEGTLTYPDQTKEKYPALLIIPGTGTLNRDGNDPKGKLELHLYKQLATFFSNLGFITLRYDKRGVGKSEGEHIRTGFWDLVDDAEVALDYLHTQSKIDSDTIFVLGHSEGSTLAPALYARKPFAGMILLAGGGEKLEEALNRQRRLALEQLQQSKGFKGKLIKWLHVIEKDEKKNKELMEKIKASNTDFIRIQGFFKFPAKWMREHLAYDLFEDLKKVKCPVLAITGDKDFQADASKLERLPEYVQGPVDIHTIEDMDHSMKEYKKPIDVSNFKKDYIANANKDIHPEAQVLLKKWVGYQLEGEVAHGK</sequence>
<reference evidence="2 3" key="1">
    <citation type="submission" date="2019-07" db="EMBL/GenBank/DDBJ databases">
        <authorList>
            <person name="Li J."/>
        </authorList>
    </citation>
    <scope>NUCLEOTIDE SEQUENCE [LARGE SCALE GENOMIC DNA]</scope>
    <source>
        <strain evidence="2 3">TKL69</strain>
    </source>
</reference>
<dbReference type="PANTHER" id="PTHR43265">
    <property type="entry name" value="ESTERASE ESTD"/>
    <property type="match status" value="1"/>
</dbReference>
<feature type="domain" description="Serine aminopeptidase S33" evidence="1">
    <location>
        <begin position="55"/>
        <end position="273"/>
    </location>
</feature>
<dbReference type="Gene3D" id="3.40.50.1820">
    <property type="entry name" value="alpha/beta hydrolase"/>
    <property type="match status" value="1"/>
</dbReference>
<dbReference type="InterPro" id="IPR022742">
    <property type="entry name" value="Hydrolase_4"/>
</dbReference>
<dbReference type="InterPro" id="IPR053145">
    <property type="entry name" value="AB_hydrolase_Est10"/>
</dbReference>
<dbReference type="Pfam" id="PF12146">
    <property type="entry name" value="Hydrolase_4"/>
    <property type="match status" value="1"/>
</dbReference>
<dbReference type="KEGG" id="aqt:FN924_09230"/>
<gene>
    <name evidence="2" type="ORF">FN924_09230</name>
</gene>
<dbReference type="GO" id="GO:0052689">
    <property type="term" value="F:carboxylic ester hydrolase activity"/>
    <property type="evidence" value="ECO:0007669"/>
    <property type="project" value="TreeGrafter"/>
</dbReference>
<protein>
    <submittedName>
        <fullName evidence="2">Lysophospholipase</fullName>
    </submittedName>
</protein>
<accession>A0A516KG17</accession>
<name>A0A516KG17_9BACI</name>